<dbReference type="Gene3D" id="3.40.720.10">
    <property type="entry name" value="Alkaline Phosphatase, subunit A"/>
    <property type="match status" value="1"/>
</dbReference>
<reference evidence="3" key="1">
    <citation type="journal article" date="2022" name="ISME J.">
        <title>Identification of active gaseous-alkane degraders at natural gas seeps.</title>
        <authorList>
            <person name="Farhan Ul Haque M."/>
            <person name="Hernandez M."/>
            <person name="Crombie A.T."/>
            <person name="Murrell J.C."/>
        </authorList>
    </citation>
    <scope>NUCLEOTIDE SEQUENCE</scope>
    <source>
        <strain evidence="3">PC2</strain>
    </source>
</reference>
<name>A0ABS9Z9Y3_9HYPH</name>
<dbReference type="InterPro" id="IPR050738">
    <property type="entry name" value="Sulfatase"/>
</dbReference>
<keyword evidence="4" id="KW-1185">Reference proteome</keyword>
<comment type="caution">
    <text evidence="3">The sequence shown here is derived from an EMBL/GenBank/DDBJ whole genome shotgun (WGS) entry which is preliminary data.</text>
</comment>
<dbReference type="InterPro" id="IPR002591">
    <property type="entry name" value="Phosphodiest/P_Trfase"/>
</dbReference>
<evidence type="ECO:0000256" key="1">
    <source>
        <dbReference type="ARBA" id="ARBA00008779"/>
    </source>
</evidence>
<dbReference type="Pfam" id="PF01663">
    <property type="entry name" value="Phosphodiest"/>
    <property type="match status" value="2"/>
</dbReference>
<proteinExistence type="inferred from homology"/>
<keyword evidence="2" id="KW-0732">Signal</keyword>
<dbReference type="InterPro" id="IPR017850">
    <property type="entry name" value="Alkaline_phosphatase_core_sf"/>
</dbReference>
<dbReference type="RefSeq" id="WP_243068397.1">
    <property type="nucleotide sequence ID" value="NZ_JAIVFK010000001.1"/>
</dbReference>
<dbReference type="EMBL" id="JAIVFP010000001">
    <property type="protein sequence ID" value="MCI4684504.1"/>
    <property type="molecule type" value="Genomic_DNA"/>
</dbReference>
<feature type="chain" id="PRO_5046230887" evidence="2">
    <location>
        <begin position="22"/>
        <end position="540"/>
    </location>
</feature>
<evidence type="ECO:0000256" key="2">
    <source>
        <dbReference type="SAM" id="SignalP"/>
    </source>
</evidence>
<evidence type="ECO:0000313" key="4">
    <source>
        <dbReference type="Proteomes" id="UP001139104"/>
    </source>
</evidence>
<dbReference type="SUPFAM" id="SSF53649">
    <property type="entry name" value="Alkaline phosphatase-like"/>
    <property type="match status" value="1"/>
</dbReference>
<feature type="signal peptide" evidence="2">
    <location>
        <begin position="1"/>
        <end position="21"/>
    </location>
</feature>
<accession>A0ABS9Z9Y3</accession>
<evidence type="ECO:0000313" key="3">
    <source>
        <dbReference type="EMBL" id="MCI4684504.1"/>
    </source>
</evidence>
<sequence length="540" mass="56756">MANSKSLANLLASTAVASSLAIPFATLSPAAARQDRDKHVLILSIDGFHQADLNYFVAHRTCPNIAALVKSGVTYTSASTTKPSDSFLGTIAQVSGATPKSAGVFYDDSYDRTLYSPNCASGPGAETTFAENVDTDSSRIDGGVPNSLLSANGAVAISAAHLPGKMVNGKCQPVWPHNFLRVNTIFSILHARGYRTAWSDKHPAYDILNGPDAFTLNGPGRNIDDFFAPEIDSDLSAANIALVASLGLKSTAPNPTPIAGGSFTSSIGGVECYDGLKVQAILNEIAGRDHTGMKKVGVPAVFGLNFQSVSVGQKLKGNGYSDPQATPSAGLQSAITFADNSIGQMVETLARNNLDRNTTIIVSAKHGQSPIDVSKRVTLKDSTVIAGPPGSNYAFDMADDVTLIWLKDNSGTKTADAVKALNAYGDTGIMEWLSGPLLASNYQDPQKDSRTPDIIGVTRVGVIYTGGSKLAEHGGFNEDDTHVALIVSNPQLIHASINAPVETTQIAPTVLKLFGLDPDELDGVKLEGTTPLPGLQFRWN</sequence>
<comment type="similarity">
    <text evidence="1">Belongs to the sulfatase family.</text>
</comment>
<organism evidence="3 4">
    <name type="scientific">Candidatus Rhodoblastus alkanivorans</name>
    <dbReference type="NCBI Taxonomy" id="2954117"/>
    <lineage>
        <taxon>Bacteria</taxon>
        <taxon>Pseudomonadati</taxon>
        <taxon>Pseudomonadota</taxon>
        <taxon>Alphaproteobacteria</taxon>
        <taxon>Hyphomicrobiales</taxon>
        <taxon>Rhodoblastaceae</taxon>
        <taxon>Rhodoblastus</taxon>
    </lineage>
</organism>
<dbReference type="PANTHER" id="PTHR42693">
    <property type="entry name" value="ARYLSULFATASE FAMILY MEMBER"/>
    <property type="match status" value="1"/>
</dbReference>
<dbReference type="Proteomes" id="UP001139104">
    <property type="component" value="Unassembled WGS sequence"/>
</dbReference>
<dbReference type="PANTHER" id="PTHR42693:SF33">
    <property type="entry name" value="ARYLSULFATASE"/>
    <property type="match status" value="1"/>
</dbReference>
<gene>
    <name evidence="3" type="ORF">K2U94_17320</name>
</gene>
<protein>
    <submittedName>
        <fullName evidence="3">Alkaline phosphatase family protein</fullName>
    </submittedName>
</protein>